<dbReference type="SUPFAM" id="SSF55729">
    <property type="entry name" value="Acyl-CoA N-acyltransferases (Nat)"/>
    <property type="match status" value="1"/>
</dbReference>
<proteinExistence type="predicted"/>
<comment type="caution">
    <text evidence="1">The sequence shown here is derived from an EMBL/GenBank/DDBJ whole genome shotgun (WGS) entry which is preliminary data.</text>
</comment>
<evidence type="ECO:0000313" key="2">
    <source>
        <dbReference type="Proteomes" id="UP000295455"/>
    </source>
</evidence>
<sequence>MVTSGHIKQIFIIIKNRTYSNTYWYFVRRDLNLGLIGEVPKTKIDIKLRPYKSSDHQYFSHLILDDMLLNANIPTCYVAVTNEDVPCFRQWLIEPSQNEKIKGFFGDNFPLLAADECIFERAYAVKEYRGMNLYPTVNYILGKKALDLGYRWVVACIDINNAASLKAALKLETRPYKLQITKWRFFTRKVSYTHIPEKLKKQNPWLFPDENS</sequence>
<accession>A0A4R1RHG6</accession>
<evidence type="ECO:0000313" key="1">
    <source>
        <dbReference type="EMBL" id="TCL65032.1"/>
    </source>
</evidence>
<evidence type="ECO:0008006" key="3">
    <source>
        <dbReference type="Google" id="ProtNLM"/>
    </source>
</evidence>
<dbReference type="EMBL" id="SLUP01000006">
    <property type="protein sequence ID" value="TCL65032.1"/>
    <property type="molecule type" value="Genomic_DNA"/>
</dbReference>
<name>A0A4R1RHG6_9FLAO</name>
<organism evidence="1 2">
    <name type="scientific">Mariniflexile fucanivorans</name>
    <dbReference type="NCBI Taxonomy" id="264023"/>
    <lineage>
        <taxon>Bacteria</taxon>
        <taxon>Pseudomonadati</taxon>
        <taxon>Bacteroidota</taxon>
        <taxon>Flavobacteriia</taxon>
        <taxon>Flavobacteriales</taxon>
        <taxon>Flavobacteriaceae</taxon>
        <taxon>Mariniflexile</taxon>
    </lineage>
</organism>
<protein>
    <recommendedName>
        <fullName evidence="3">Acetyltransferase (GNAT) family protein</fullName>
    </recommendedName>
</protein>
<dbReference type="AlphaFoldDB" id="A0A4R1RHG6"/>
<reference evidence="1 2" key="1">
    <citation type="submission" date="2019-03" db="EMBL/GenBank/DDBJ databases">
        <title>Genomic Encyclopedia of Type Strains, Phase IV (KMG-IV): sequencing the most valuable type-strain genomes for metagenomic binning, comparative biology and taxonomic classification.</title>
        <authorList>
            <person name="Goeker M."/>
        </authorList>
    </citation>
    <scope>NUCLEOTIDE SEQUENCE [LARGE SCALE GENOMIC DNA]</scope>
    <source>
        <strain evidence="1 2">DSM 18792</strain>
    </source>
</reference>
<keyword evidence="2" id="KW-1185">Reference proteome</keyword>
<gene>
    <name evidence="1" type="ORF">EV196_106223</name>
</gene>
<dbReference type="Proteomes" id="UP000295455">
    <property type="component" value="Unassembled WGS sequence"/>
</dbReference>
<dbReference type="InterPro" id="IPR016181">
    <property type="entry name" value="Acyl_CoA_acyltransferase"/>
</dbReference>